<dbReference type="SUPFAM" id="SSF53092">
    <property type="entry name" value="Creatinase/prolidase N-terminal domain"/>
    <property type="match status" value="1"/>
</dbReference>
<dbReference type="GO" id="GO:0070006">
    <property type="term" value="F:metalloaminopeptidase activity"/>
    <property type="evidence" value="ECO:0007669"/>
    <property type="project" value="InterPro"/>
</dbReference>
<dbReference type="FunCoup" id="A0A7M7J7S4">
    <property type="interactions" value="1043"/>
</dbReference>
<proteinExistence type="inferred from homology"/>
<evidence type="ECO:0000256" key="8">
    <source>
        <dbReference type="ARBA" id="ARBA00023211"/>
    </source>
</evidence>
<dbReference type="InterPro" id="IPR029149">
    <property type="entry name" value="Creatin/AminoP/Spt16_N"/>
</dbReference>
<evidence type="ECO:0000313" key="17">
    <source>
        <dbReference type="EnsemblMetazoa" id="XP_022647999"/>
    </source>
</evidence>
<evidence type="ECO:0000256" key="2">
    <source>
        <dbReference type="ARBA" id="ARBA00011738"/>
    </source>
</evidence>
<comment type="similarity">
    <text evidence="9">Belongs to the peptidase M24B family. Eukaryotic-type prolidase subfamily.</text>
</comment>
<comment type="subunit">
    <text evidence="2">Homodimer.</text>
</comment>
<evidence type="ECO:0000256" key="4">
    <source>
        <dbReference type="ARBA" id="ARBA00022723"/>
    </source>
</evidence>
<evidence type="ECO:0000256" key="11">
    <source>
        <dbReference type="ARBA" id="ARBA00044141"/>
    </source>
</evidence>
<name>A0A7M7J7S4_VARDE</name>
<dbReference type="PANTHER" id="PTHR48480">
    <property type="match status" value="1"/>
</dbReference>
<evidence type="ECO:0000256" key="9">
    <source>
        <dbReference type="ARBA" id="ARBA00043990"/>
    </source>
</evidence>
<keyword evidence="6" id="KW-0224">Dipeptidase</keyword>
<evidence type="ECO:0000256" key="14">
    <source>
        <dbReference type="ARBA" id="ARBA00044351"/>
    </source>
</evidence>
<dbReference type="SUPFAM" id="SSF55920">
    <property type="entry name" value="Creatinase/aminopeptidase"/>
    <property type="match status" value="1"/>
</dbReference>
<dbReference type="InterPro" id="IPR007865">
    <property type="entry name" value="Aminopep_P_N"/>
</dbReference>
<keyword evidence="18" id="KW-1185">Reference proteome</keyword>
<dbReference type="CDD" id="cd01087">
    <property type="entry name" value="Prolidase"/>
    <property type="match status" value="1"/>
</dbReference>
<dbReference type="InParanoid" id="A0A7M7J7S4"/>
<evidence type="ECO:0000256" key="1">
    <source>
        <dbReference type="ARBA" id="ARBA00001936"/>
    </source>
</evidence>
<dbReference type="Gene3D" id="3.90.230.10">
    <property type="entry name" value="Creatinase/methionine aminopeptidase superfamily"/>
    <property type="match status" value="1"/>
</dbReference>
<evidence type="ECO:0000256" key="13">
    <source>
        <dbReference type="ARBA" id="ARBA00044284"/>
    </source>
</evidence>
<dbReference type="GO" id="GO:0030145">
    <property type="term" value="F:manganese ion binding"/>
    <property type="evidence" value="ECO:0007669"/>
    <property type="project" value="InterPro"/>
</dbReference>
<organism evidence="17 18">
    <name type="scientific">Varroa destructor</name>
    <name type="common">Honeybee mite</name>
    <dbReference type="NCBI Taxonomy" id="109461"/>
    <lineage>
        <taxon>Eukaryota</taxon>
        <taxon>Metazoa</taxon>
        <taxon>Ecdysozoa</taxon>
        <taxon>Arthropoda</taxon>
        <taxon>Chelicerata</taxon>
        <taxon>Arachnida</taxon>
        <taxon>Acari</taxon>
        <taxon>Parasitiformes</taxon>
        <taxon>Mesostigmata</taxon>
        <taxon>Gamasina</taxon>
        <taxon>Dermanyssoidea</taxon>
        <taxon>Varroidae</taxon>
        <taxon>Varroa</taxon>
    </lineage>
</organism>
<keyword evidence="7" id="KW-0482">Metalloprotease</keyword>
<dbReference type="PANTHER" id="PTHR48480:SF2">
    <property type="entry name" value="PEPTIDASE D"/>
    <property type="match status" value="1"/>
</dbReference>
<keyword evidence="5" id="KW-0378">Hydrolase</keyword>
<dbReference type="FunFam" id="3.90.230.10:FF:000002">
    <property type="entry name" value="Xaa-Pro aminopeptidase 3"/>
    <property type="match status" value="1"/>
</dbReference>
<dbReference type="GeneID" id="111244816"/>
<dbReference type="Pfam" id="PF05195">
    <property type="entry name" value="AMP_N"/>
    <property type="match status" value="1"/>
</dbReference>
<dbReference type="Pfam" id="PF00557">
    <property type="entry name" value="Peptidase_M24"/>
    <property type="match status" value="1"/>
</dbReference>
<dbReference type="RefSeq" id="XP_022647999.1">
    <property type="nucleotide sequence ID" value="XM_022792264.1"/>
</dbReference>
<dbReference type="OrthoDB" id="10261878at2759"/>
<comment type="cofactor">
    <cofactor evidence="1">
        <name>Mn(2+)</name>
        <dbReference type="ChEBI" id="CHEBI:29035"/>
    </cofactor>
</comment>
<evidence type="ECO:0000256" key="10">
    <source>
        <dbReference type="ARBA" id="ARBA00044051"/>
    </source>
</evidence>
<dbReference type="Gene3D" id="3.40.350.10">
    <property type="entry name" value="Creatinase/prolidase N-terminal domain"/>
    <property type="match status" value="1"/>
</dbReference>
<keyword evidence="8" id="KW-0464">Manganese</keyword>
<accession>A0A7M7J7S4</accession>
<evidence type="ECO:0000256" key="6">
    <source>
        <dbReference type="ARBA" id="ARBA00022997"/>
    </source>
</evidence>
<keyword evidence="3" id="KW-0645">Protease</keyword>
<dbReference type="EnsemblMetazoa" id="XM_022792264">
    <property type="protein sequence ID" value="XP_022647999"/>
    <property type="gene ID" value="LOC111244816"/>
</dbReference>
<dbReference type="CTD" id="47769"/>
<dbReference type="AlphaFoldDB" id="A0A7M7J7S4"/>
<feature type="domain" description="Aminopeptidase P N-terminal" evidence="16">
    <location>
        <begin position="14"/>
        <end position="152"/>
    </location>
</feature>
<dbReference type="KEGG" id="vde:111244816"/>
<dbReference type="OMA" id="DAHALFF"/>
<dbReference type="SMART" id="SM01011">
    <property type="entry name" value="AMP_N"/>
    <property type="match status" value="1"/>
</dbReference>
<dbReference type="Proteomes" id="UP000594260">
    <property type="component" value="Unplaced"/>
</dbReference>
<dbReference type="InterPro" id="IPR052433">
    <property type="entry name" value="X-Pro_dipept-like"/>
</dbReference>
<sequence length="484" mass="54404">MEPAFFRGLKTLQVPMTLYLKNRQRLSARLLAKPYVIQEKSFVLLKGGESSFLYCTDRENLFRQESFFHWAFGAEEPDCLGAVEVKTGRSVLFVPRRPCEYAVWLGHILSTEEFKAKYGTDEVRYTDEIVAFFKEKDAQMIYLLEGVNSDSKLKTAAATFNDIDQFKTDRSLLYNEICELRVIKTPEEVAVIRYANEVSSEAHKKVMRTVRPGMKEYQLESLFLHHCYSEGGARHVCYTCIAATGENSAVLHYGHAGAPNTRTLHEGDMCLFDMGCEYSCYCSDITCSFPVSGKFSDKQRLIYQAVYHANKAVMKAVKPGVSWIDMHLLAERKILGDLIAGGLLQGDLEAMMSARLGAVFMPHGLGHLIGCDVHDVGGYLDTCPKRPDQKGLRNLRTARTLQENMVLTIEPGCYFIDCLLDQAFKDPAQVQFLVPDKIAEFRGFGGVRIEDNVVITATGCENLTKVPRTISEIESYISGVQTET</sequence>
<dbReference type="GO" id="GO:0102009">
    <property type="term" value="F:proline dipeptidase activity"/>
    <property type="evidence" value="ECO:0007669"/>
    <property type="project" value="UniProtKB-EC"/>
</dbReference>
<protein>
    <recommendedName>
        <fullName evidence="11">Xaa-Pro dipeptidase</fullName>
        <ecNumber evidence="10">3.4.13.9</ecNumber>
    </recommendedName>
    <alternativeName>
        <fullName evidence="14">Imidodipeptidase</fullName>
    </alternativeName>
    <alternativeName>
        <fullName evidence="12">Peptidase D</fullName>
    </alternativeName>
    <alternativeName>
        <fullName evidence="13">Proline dipeptidase</fullName>
    </alternativeName>
</protein>
<dbReference type="EC" id="3.4.13.9" evidence="10"/>
<keyword evidence="4" id="KW-0479">Metal-binding</keyword>
<evidence type="ECO:0000256" key="3">
    <source>
        <dbReference type="ARBA" id="ARBA00022670"/>
    </source>
</evidence>
<comment type="catalytic activity">
    <reaction evidence="15">
        <text>Xaa-L-Pro dipeptide + H2O = an L-alpha-amino acid + L-proline</text>
        <dbReference type="Rhea" id="RHEA:76407"/>
        <dbReference type="ChEBI" id="CHEBI:15377"/>
        <dbReference type="ChEBI" id="CHEBI:59869"/>
        <dbReference type="ChEBI" id="CHEBI:60039"/>
        <dbReference type="ChEBI" id="CHEBI:195196"/>
        <dbReference type="EC" id="3.4.13.9"/>
    </reaction>
</comment>
<evidence type="ECO:0000256" key="7">
    <source>
        <dbReference type="ARBA" id="ARBA00023049"/>
    </source>
</evidence>
<evidence type="ECO:0000313" key="18">
    <source>
        <dbReference type="Proteomes" id="UP000594260"/>
    </source>
</evidence>
<dbReference type="GO" id="GO:0006508">
    <property type="term" value="P:proteolysis"/>
    <property type="evidence" value="ECO:0007669"/>
    <property type="project" value="UniProtKB-KW"/>
</dbReference>
<dbReference type="InterPro" id="IPR036005">
    <property type="entry name" value="Creatinase/aminopeptidase-like"/>
</dbReference>
<evidence type="ECO:0000256" key="15">
    <source>
        <dbReference type="ARBA" id="ARBA00048994"/>
    </source>
</evidence>
<evidence type="ECO:0000256" key="5">
    <source>
        <dbReference type="ARBA" id="ARBA00022801"/>
    </source>
</evidence>
<dbReference type="InterPro" id="IPR000994">
    <property type="entry name" value="Pept_M24"/>
</dbReference>
<evidence type="ECO:0000256" key="12">
    <source>
        <dbReference type="ARBA" id="ARBA00044252"/>
    </source>
</evidence>
<evidence type="ECO:0000259" key="16">
    <source>
        <dbReference type="SMART" id="SM01011"/>
    </source>
</evidence>
<reference evidence="17" key="1">
    <citation type="submission" date="2021-01" db="UniProtKB">
        <authorList>
            <consortium name="EnsemblMetazoa"/>
        </authorList>
    </citation>
    <scope>IDENTIFICATION</scope>
</reference>